<accession>V9FZ12</accession>
<gene>
    <name evidence="1" type="ORF">F443_00857</name>
</gene>
<evidence type="ECO:0000313" key="1">
    <source>
        <dbReference type="EMBL" id="ETI56714.1"/>
    </source>
</evidence>
<dbReference type="HOGENOM" id="CLU_119361_0_0_1"/>
<proteinExistence type="predicted"/>
<comment type="caution">
    <text evidence="1">The sequence shown here is derived from an EMBL/GenBank/DDBJ whole genome shotgun (WGS) entry which is preliminary data.</text>
</comment>
<feature type="non-terminal residue" evidence="1">
    <location>
        <position position="1"/>
    </location>
</feature>
<reference evidence="1 2" key="1">
    <citation type="submission" date="2013-11" db="EMBL/GenBank/DDBJ databases">
        <title>The Genome Sequence of Phytophthora parasitica P1569.</title>
        <authorList>
            <consortium name="The Broad Institute Genomics Platform"/>
            <person name="Russ C."/>
            <person name="Tyler B."/>
            <person name="Panabieres F."/>
            <person name="Shan W."/>
            <person name="Tripathy S."/>
            <person name="Grunwald N."/>
            <person name="Machado M."/>
            <person name="Johnson C.S."/>
            <person name="Arredondo F."/>
            <person name="Hong C."/>
            <person name="Coffey M."/>
            <person name="Young S.K."/>
            <person name="Zeng Q."/>
            <person name="Gargeya S."/>
            <person name="Fitzgerald M."/>
            <person name="Abouelleil A."/>
            <person name="Alvarado L."/>
            <person name="Chapman S.B."/>
            <person name="Gainer-Dewar J."/>
            <person name="Goldberg J."/>
            <person name="Griggs A."/>
            <person name="Gujja S."/>
            <person name="Hansen M."/>
            <person name="Howarth C."/>
            <person name="Imamovic A."/>
            <person name="Ireland A."/>
            <person name="Larimer J."/>
            <person name="McCowan C."/>
            <person name="Murphy C."/>
            <person name="Pearson M."/>
            <person name="Poon T.W."/>
            <person name="Priest M."/>
            <person name="Roberts A."/>
            <person name="Saif S."/>
            <person name="Shea T."/>
            <person name="Sykes S."/>
            <person name="Wortman J."/>
            <person name="Nusbaum C."/>
            <person name="Birren B."/>
        </authorList>
    </citation>
    <scope>NUCLEOTIDE SEQUENCE [LARGE SCALE GENOMIC DNA]</scope>
    <source>
        <strain evidence="1 2">P1569</strain>
    </source>
</reference>
<sequence length="167" mass="18808">ISNHVTFTVWASQRVCATREKFMAVDDPNDRRMDEMIVLDTFIFDGQAPDGGTSFGVVVTTQRVFRNVTRSVRDKDETLVCATDGTYKLHFGGWTVVDCGSVGLTWSKGKYVHRFIPWVYLFVRTESKAGYAKMFEVVCERALSFLRVEVQVAFGSLDHSEAIASAF</sequence>
<feature type="non-terminal residue" evidence="1">
    <location>
        <position position="167"/>
    </location>
</feature>
<name>V9FZ12_PHYNI</name>
<dbReference type="AlphaFoldDB" id="V9FZ12"/>
<dbReference type="Proteomes" id="UP000018721">
    <property type="component" value="Unassembled WGS sequence"/>
</dbReference>
<dbReference type="OrthoDB" id="118844at2759"/>
<keyword evidence="2" id="KW-1185">Reference proteome</keyword>
<dbReference type="EMBL" id="ANIZ01000144">
    <property type="protein sequence ID" value="ETI56714.1"/>
    <property type="molecule type" value="Genomic_DNA"/>
</dbReference>
<protein>
    <recommendedName>
        <fullName evidence="3">MULE transposase domain-containing protein</fullName>
    </recommendedName>
</protein>
<organism evidence="1 2">
    <name type="scientific">Phytophthora nicotianae P1569</name>
    <dbReference type="NCBI Taxonomy" id="1317065"/>
    <lineage>
        <taxon>Eukaryota</taxon>
        <taxon>Sar</taxon>
        <taxon>Stramenopiles</taxon>
        <taxon>Oomycota</taxon>
        <taxon>Peronosporomycetes</taxon>
        <taxon>Peronosporales</taxon>
        <taxon>Peronosporaceae</taxon>
        <taxon>Phytophthora</taxon>
    </lineage>
</organism>
<evidence type="ECO:0000313" key="2">
    <source>
        <dbReference type="Proteomes" id="UP000018721"/>
    </source>
</evidence>
<evidence type="ECO:0008006" key="3">
    <source>
        <dbReference type="Google" id="ProtNLM"/>
    </source>
</evidence>